<dbReference type="Gene3D" id="3.40.630.40">
    <property type="entry name" value="Zn-dependent exopeptidases"/>
    <property type="match status" value="1"/>
</dbReference>
<proteinExistence type="predicted"/>
<sequence>MSFLEITRGDSPVVLGLPHTGTELPDGLDDALNDGGRALADTDWHIHDLYEGLLEGVTSVRTRIHRYAIDVNRDPAGISLYPGQNTTGLCPVTDFDGHPIYHEGQAPDAAETERRRLAYHAPYHAALSAELERVKARHGFAVLYDCHSIRSEIPFLFDGTLPDFNIGTNNGTTCAAAVESEVRQVCEAAQGYTSILNGRFKGGWTTRHYGRPSDGVHAIQMELAQSTYLTAEAAPWPYDDDKAERLRGHLADILSRLDALARKGQL</sequence>
<dbReference type="OrthoDB" id="8716700at2"/>
<dbReference type="EMBL" id="SZWE01000001">
    <property type="protein sequence ID" value="MRU14489.1"/>
    <property type="molecule type" value="Genomic_DNA"/>
</dbReference>
<keyword evidence="1" id="KW-0378">Hydrolase</keyword>
<accession>A0A844CR70</accession>
<keyword evidence="2" id="KW-1185">Reference proteome</keyword>
<dbReference type="RefSeq" id="WP_154148972.1">
    <property type="nucleotide sequence ID" value="NZ_SZWE01000001.1"/>
</dbReference>
<dbReference type="EC" id="3.5.1.68" evidence="1"/>
<dbReference type="AlphaFoldDB" id="A0A844CR70"/>
<reference evidence="1 2" key="1">
    <citation type="submission" date="2019-05" db="EMBL/GenBank/DDBJ databases">
        <title>Roseovarius bejariae sp. nov., a moderately halophylic bacterium isolated from a saline soil in Rambla Salada (Murcia).</title>
        <authorList>
            <person name="Castro D.J."/>
            <person name="Gomez-Altuve A."/>
            <person name="Reina J.C."/>
            <person name="Rodriguez M."/>
            <person name="Sampedro I."/>
            <person name="Llamas I."/>
            <person name="Martinez-Checa F."/>
        </authorList>
    </citation>
    <scope>NUCLEOTIDE SEQUENCE [LARGE SCALE GENOMIC DNA]</scope>
    <source>
        <strain evidence="1 2">A21</strain>
    </source>
</reference>
<evidence type="ECO:0000313" key="2">
    <source>
        <dbReference type="Proteomes" id="UP000564704"/>
    </source>
</evidence>
<name>A0A844CR70_9RHOB</name>
<dbReference type="NCBIfam" id="TIGR02017">
    <property type="entry name" value="hutG_amidohyd"/>
    <property type="match status" value="1"/>
</dbReference>
<dbReference type="Proteomes" id="UP000564704">
    <property type="component" value="Unassembled WGS sequence"/>
</dbReference>
<comment type="caution">
    <text evidence="1">The sequence shown here is derived from an EMBL/GenBank/DDBJ whole genome shotgun (WGS) entry which is preliminary data.</text>
</comment>
<protein>
    <submittedName>
        <fullName evidence="1">N-formylglutamate deformylase</fullName>
        <ecNumber evidence="1">3.5.1.68</ecNumber>
    </submittedName>
</protein>
<dbReference type="InterPro" id="IPR007709">
    <property type="entry name" value="N-FG_amidohydro"/>
</dbReference>
<organism evidence="1 2">
    <name type="scientific">Roseovarius bejariae</name>
    <dbReference type="NCBI Taxonomy" id="2576383"/>
    <lineage>
        <taxon>Bacteria</taxon>
        <taxon>Pseudomonadati</taxon>
        <taxon>Pseudomonadota</taxon>
        <taxon>Alphaproteobacteria</taxon>
        <taxon>Rhodobacterales</taxon>
        <taxon>Roseobacteraceae</taxon>
        <taxon>Roseovarius</taxon>
    </lineage>
</organism>
<dbReference type="Pfam" id="PF05013">
    <property type="entry name" value="FGase"/>
    <property type="match status" value="1"/>
</dbReference>
<dbReference type="SUPFAM" id="SSF53187">
    <property type="entry name" value="Zn-dependent exopeptidases"/>
    <property type="match status" value="1"/>
</dbReference>
<dbReference type="GO" id="GO:0050129">
    <property type="term" value="F:N-formylglutamate deformylase activity"/>
    <property type="evidence" value="ECO:0007669"/>
    <property type="project" value="UniProtKB-EC"/>
</dbReference>
<evidence type="ECO:0000313" key="1">
    <source>
        <dbReference type="EMBL" id="MRU14489.1"/>
    </source>
</evidence>
<dbReference type="InterPro" id="IPR010247">
    <property type="entry name" value="HutG_amidohyd"/>
</dbReference>
<gene>
    <name evidence="1" type="primary">hutG</name>
    <name evidence="1" type="ORF">FDP25_03490</name>
</gene>